<dbReference type="AlphaFoldDB" id="A0A7J7L6P8"/>
<evidence type="ECO:0000256" key="5">
    <source>
        <dbReference type="ARBA" id="ARBA00023136"/>
    </source>
</evidence>
<sequence>MAMAVAAIMENVRRGIAIREGFLGNPTAVIGMSAMWLIPQFVILGFAEAFNATAVIGMSTIWLIPQFVILGFAKAFNAVGQLEFYYSQLPKSLGSMAMAFFTVGMAFSDLLGSLITIIVNAVMSSGEKISWLSSNLNRGRYDYYYWLLAALSFLNFLYFLVCCRTYGPYEKASTISDKKEDLKEGLLSNSREFPSSSAQVA</sequence>
<feature type="transmembrane region" description="Helical" evidence="6">
    <location>
        <begin position="97"/>
        <end position="123"/>
    </location>
</feature>
<evidence type="ECO:0000313" key="7">
    <source>
        <dbReference type="EMBL" id="KAF6138228.1"/>
    </source>
</evidence>
<comment type="similarity">
    <text evidence="2">Belongs to the major facilitator superfamily. Proton-dependent oligopeptide transporter (POT/PTR) (TC 2.A.17) family.</text>
</comment>
<organism evidence="7 8">
    <name type="scientific">Kingdonia uniflora</name>
    <dbReference type="NCBI Taxonomy" id="39325"/>
    <lineage>
        <taxon>Eukaryota</taxon>
        <taxon>Viridiplantae</taxon>
        <taxon>Streptophyta</taxon>
        <taxon>Embryophyta</taxon>
        <taxon>Tracheophyta</taxon>
        <taxon>Spermatophyta</taxon>
        <taxon>Magnoliopsida</taxon>
        <taxon>Ranunculales</taxon>
        <taxon>Circaeasteraceae</taxon>
        <taxon>Kingdonia</taxon>
    </lineage>
</organism>
<evidence type="ECO:0000256" key="6">
    <source>
        <dbReference type="SAM" id="Phobius"/>
    </source>
</evidence>
<protein>
    <submittedName>
        <fullName evidence="7">Uncharacterized protein</fullName>
    </submittedName>
</protein>
<evidence type="ECO:0000313" key="8">
    <source>
        <dbReference type="Proteomes" id="UP000541444"/>
    </source>
</evidence>
<dbReference type="PANTHER" id="PTHR11654">
    <property type="entry name" value="OLIGOPEPTIDE TRANSPORTER-RELATED"/>
    <property type="match status" value="1"/>
</dbReference>
<keyword evidence="3 6" id="KW-0812">Transmembrane</keyword>
<accession>A0A7J7L6P8</accession>
<dbReference type="OrthoDB" id="8904098at2759"/>
<keyword evidence="4 6" id="KW-1133">Transmembrane helix</keyword>
<dbReference type="EMBL" id="JACGCM010002611">
    <property type="protein sequence ID" value="KAF6138228.1"/>
    <property type="molecule type" value="Genomic_DNA"/>
</dbReference>
<dbReference type="SUPFAM" id="SSF103473">
    <property type="entry name" value="MFS general substrate transporter"/>
    <property type="match status" value="1"/>
</dbReference>
<keyword evidence="5 6" id="KW-0472">Membrane</keyword>
<dbReference type="GO" id="GO:0022857">
    <property type="term" value="F:transmembrane transporter activity"/>
    <property type="evidence" value="ECO:0007669"/>
    <property type="project" value="InterPro"/>
</dbReference>
<name>A0A7J7L6P8_9MAGN</name>
<dbReference type="GO" id="GO:0016020">
    <property type="term" value="C:membrane"/>
    <property type="evidence" value="ECO:0007669"/>
    <property type="project" value="UniProtKB-SubCell"/>
</dbReference>
<feature type="transmembrane region" description="Helical" evidence="6">
    <location>
        <begin position="21"/>
        <end position="46"/>
    </location>
</feature>
<evidence type="ECO:0000256" key="4">
    <source>
        <dbReference type="ARBA" id="ARBA00022989"/>
    </source>
</evidence>
<feature type="transmembrane region" description="Helical" evidence="6">
    <location>
        <begin position="52"/>
        <end position="76"/>
    </location>
</feature>
<evidence type="ECO:0000256" key="2">
    <source>
        <dbReference type="ARBA" id="ARBA00005982"/>
    </source>
</evidence>
<dbReference type="Proteomes" id="UP000541444">
    <property type="component" value="Unassembled WGS sequence"/>
</dbReference>
<evidence type="ECO:0000256" key="1">
    <source>
        <dbReference type="ARBA" id="ARBA00004141"/>
    </source>
</evidence>
<dbReference type="Pfam" id="PF00854">
    <property type="entry name" value="PTR2"/>
    <property type="match status" value="1"/>
</dbReference>
<feature type="transmembrane region" description="Helical" evidence="6">
    <location>
        <begin position="143"/>
        <end position="161"/>
    </location>
</feature>
<keyword evidence="8" id="KW-1185">Reference proteome</keyword>
<gene>
    <name evidence="7" type="ORF">GIB67_011068</name>
</gene>
<evidence type="ECO:0000256" key="3">
    <source>
        <dbReference type="ARBA" id="ARBA00022692"/>
    </source>
</evidence>
<dbReference type="InterPro" id="IPR036259">
    <property type="entry name" value="MFS_trans_sf"/>
</dbReference>
<comment type="caution">
    <text evidence="7">The sequence shown here is derived from an EMBL/GenBank/DDBJ whole genome shotgun (WGS) entry which is preliminary data.</text>
</comment>
<reference evidence="7 8" key="1">
    <citation type="journal article" date="2020" name="IScience">
        <title>Genome Sequencing of the Endangered Kingdonia uniflora (Circaeasteraceae, Ranunculales) Reveals Potential Mechanisms of Evolutionary Specialization.</title>
        <authorList>
            <person name="Sun Y."/>
            <person name="Deng T."/>
            <person name="Zhang A."/>
            <person name="Moore M.J."/>
            <person name="Landis J.B."/>
            <person name="Lin N."/>
            <person name="Zhang H."/>
            <person name="Zhang X."/>
            <person name="Huang J."/>
            <person name="Zhang X."/>
            <person name="Sun H."/>
            <person name="Wang H."/>
        </authorList>
    </citation>
    <scope>NUCLEOTIDE SEQUENCE [LARGE SCALE GENOMIC DNA]</scope>
    <source>
        <strain evidence="7">TB1705</strain>
        <tissue evidence="7">Leaf</tissue>
    </source>
</reference>
<proteinExistence type="inferred from homology"/>
<dbReference type="InterPro" id="IPR000109">
    <property type="entry name" value="POT_fam"/>
</dbReference>
<dbReference type="Gene3D" id="1.20.1250.20">
    <property type="entry name" value="MFS general substrate transporter like domains"/>
    <property type="match status" value="2"/>
</dbReference>
<comment type="subcellular location">
    <subcellularLocation>
        <location evidence="1">Membrane</location>
        <topology evidence="1">Multi-pass membrane protein</topology>
    </subcellularLocation>
</comment>